<dbReference type="EMBL" id="CP094669">
    <property type="protein sequence ID" value="UOG75405.1"/>
    <property type="molecule type" value="Genomic_DNA"/>
</dbReference>
<accession>A0ABY4D1M2</accession>
<evidence type="ECO:0000313" key="8">
    <source>
        <dbReference type="Proteomes" id="UP000831113"/>
    </source>
</evidence>
<dbReference type="InterPro" id="IPR050116">
    <property type="entry name" value="DNA_polymerase-Y"/>
</dbReference>
<dbReference type="PROSITE" id="PS50173">
    <property type="entry name" value="UMUC"/>
    <property type="match status" value="1"/>
</dbReference>
<dbReference type="InterPro" id="IPR043502">
    <property type="entry name" value="DNA/RNA_pol_sf"/>
</dbReference>
<dbReference type="Pfam" id="PF13438">
    <property type="entry name" value="DUF4113"/>
    <property type="match status" value="1"/>
</dbReference>
<keyword evidence="5" id="KW-0742">SOS response</keyword>
<proteinExistence type="inferred from homology"/>
<dbReference type="Gene3D" id="3.30.70.270">
    <property type="match status" value="1"/>
</dbReference>
<organism evidence="7 8">
    <name type="scientific">Hymenobacter tibetensis</name>
    <dbReference type="NCBI Taxonomy" id="497967"/>
    <lineage>
        <taxon>Bacteria</taxon>
        <taxon>Pseudomonadati</taxon>
        <taxon>Bacteroidota</taxon>
        <taxon>Cytophagia</taxon>
        <taxon>Cytophagales</taxon>
        <taxon>Hymenobacteraceae</taxon>
        <taxon>Hymenobacter</taxon>
    </lineage>
</organism>
<dbReference type="Pfam" id="PF11799">
    <property type="entry name" value="IMS_C"/>
    <property type="match status" value="1"/>
</dbReference>
<keyword evidence="3" id="KW-0741">SOS mutagenesis</keyword>
<gene>
    <name evidence="7" type="ORF">MTX78_02130</name>
</gene>
<dbReference type="SUPFAM" id="SSF100879">
    <property type="entry name" value="Lesion bypass DNA polymerase (Y-family), little finger domain"/>
    <property type="match status" value="1"/>
</dbReference>
<dbReference type="Proteomes" id="UP000831113">
    <property type="component" value="Chromosome"/>
</dbReference>
<evidence type="ECO:0000259" key="6">
    <source>
        <dbReference type="PROSITE" id="PS50173"/>
    </source>
</evidence>
<dbReference type="Gene3D" id="3.40.1170.60">
    <property type="match status" value="1"/>
</dbReference>
<evidence type="ECO:0000256" key="2">
    <source>
        <dbReference type="ARBA" id="ARBA00022763"/>
    </source>
</evidence>
<dbReference type="InterPro" id="IPR001126">
    <property type="entry name" value="UmuC"/>
</dbReference>
<evidence type="ECO:0000256" key="1">
    <source>
        <dbReference type="ARBA" id="ARBA00010945"/>
    </source>
</evidence>
<comment type="similarity">
    <text evidence="1">Belongs to the DNA polymerase type-Y family.</text>
</comment>
<name>A0ABY4D1M2_9BACT</name>
<dbReference type="PANTHER" id="PTHR11076">
    <property type="entry name" value="DNA REPAIR POLYMERASE UMUC / TRANSFERASE FAMILY MEMBER"/>
    <property type="match status" value="1"/>
</dbReference>
<protein>
    <submittedName>
        <fullName evidence="7">Y-family DNA polymerase</fullName>
    </submittedName>
</protein>
<feature type="domain" description="UmuC" evidence="6">
    <location>
        <begin position="2"/>
        <end position="191"/>
    </location>
</feature>
<evidence type="ECO:0000256" key="5">
    <source>
        <dbReference type="ARBA" id="ARBA00023236"/>
    </source>
</evidence>
<dbReference type="PANTHER" id="PTHR11076:SF34">
    <property type="entry name" value="PROTEIN UMUC"/>
    <property type="match status" value="1"/>
</dbReference>
<keyword evidence="4" id="KW-0234">DNA repair</keyword>
<dbReference type="InterPro" id="IPR036775">
    <property type="entry name" value="DNA_pol_Y-fam_lit_finger_sf"/>
</dbReference>
<dbReference type="SUPFAM" id="SSF56672">
    <property type="entry name" value="DNA/RNA polymerases"/>
    <property type="match status" value="1"/>
</dbReference>
<evidence type="ECO:0000256" key="4">
    <source>
        <dbReference type="ARBA" id="ARBA00023204"/>
    </source>
</evidence>
<dbReference type="CDD" id="cd01700">
    <property type="entry name" value="PolY_Pol_V_umuC"/>
    <property type="match status" value="1"/>
</dbReference>
<dbReference type="InterPro" id="IPR025188">
    <property type="entry name" value="DUF4113"/>
</dbReference>
<dbReference type="Pfam" id="PF00817">
    <property type="entry name" value="IMS"/>
    <property type="match status" value="1"/>
</dbReference>
<dbReference type="InterPro" id="IPR043128">
    <property type="entry name" value="Rev_trsase/Diguanyl_cyclase"/>
</dbReference>
<dbReference type="Gene3D" id="3.30.1490.100">
    <property type="entry name" value="DNA polymerase, Y-family, little finger domain"/>
    <property type="match status" value="1"/>
</dbReference>
<reference evidence="7 8" key="1">
    <citation type="submission" date="2022-03" db="EMBL/GenBank/DDBJ databases">
        <title>Hymenobactersp. isolated from the air.</title>
        <authorList>
            <person name="Won M."/>
            <person name="Kwon S.-W."/>
        </authorList>
    </citation>
    <scope>NUCLEOTIDE SEQUENCE [LARGE SCALE GENOMIC DNA]</scope>
    <source>
        <strain evidence="7 8">KACC 21982</strain>
    </source>
</reference>
<dbReference type="Gene3D" id="1.10.150.20">
    <property type="entry name" value="5' to 3' exonuclease, C-terminal subdomain"/>
    <property type="match status" value="1"/>
</dbReference>
<evidence type="ECO:0000313" key="7">
    <source>
        <dbReference type="EMBL" id="UOG75405.1"/>
    </source>
</evidence>
<sequence length="435" mass="47865">MFALVDCNNFYVSCERAFQPRLVGLPVVVLSNNDGCIVSRSAEAKALGLKMGAPFFQARPLIEEHQVQVFSSNYALYGDMSYRVMSYLASVAPEVEIYSIDEAFLGLHGMEAGYEGQPKLLEFAQEIRKQVKQRTHIPTCIGIAPTKTLAKLANHIAKKHPALNGVAMLASGEQQWWALNQVAVEDVWGVGRQYGQKLRDLGLVTAADLARCSEAWARKHMGGVVGARLVRELQGQPCHQLHPSEDGTLARKSIACTRSFGRPLSHFDDLLGAVASFTSRAASKLRAQGSKTYILTVFISQNRFGPTPPPYTYSTQLTLPTPTNDTTELVRAARMLLGKLWRPGLVYKKAGVILDGLEDQGQTQLSLFEQLPETTRPQSAALMRKLDQLNGRFGQNCVQVATAVPPKGKPAPWLGQKNLCSLARTTSWNELWEIG</sequence>
<keyword evidence="8" id="KW-1185">Reference proteome</keyword>
<dbReference type="InterPro" id="IPR017961">
    <property type="entry name" value="DNA_pol_Y-fam_little_finger"/>
</dbReference>
<dbReference type="RefSeq" id="WP_243799496.1">
    <property type="nucleotide sequence ID" value="NZ_CP094669.1"/>
</dbReference>
<keyword evidence="2" id="KW-0227">DNA damage</keyword>
<evidence type="ECO:0000256" key="3">
    <source>
        <dbReference type="ARBA" id="ARBA00023199"/>
    </source>
</evidence>